<protein>
    <submittedName>
        <fullName evidence="2">Uncharacterized protein</fullName>
    </submittedName>
</protein>
<gene>
    <name evidence="2" type="ORF">soil367_13910</name>
</gene>
<reference evidence="2 3" key="1">
    <citation type="submission" date="2018-07" db="EMBL/GenBank/DDBJ databases">
        <title>Marsedoiliclastica nanhaica gen. nov. sp. nov., a novel marine hydrocarbonoclastic bacterium isolated from an in-situ enriched hydrocarbon-degrading consortium in deep-sea sediment.</title>
        <authorList>
            <person name="Dong C."/>
            <person name="Ma T."/>
            <person name="Liu R."/>
            <person name="Shao Z."/>
        </authorList>
    </citation>
    <scope>NUCLEOTIDE SEQUENCE [LARGE SCALE GENOMIC DNA]</scope>
    <source>
        <strain evidence="3">soil36-7</strain>
    </source>
</reference>
<organism evidence="2 3">
    <name type="scientific">Hydrocarboniclastica marina</name>
    <dbReference type="NCBI Taxonomy" id="2259620"/>
    <lineage>
        <taxon>Bacteria</taxon>
        <taxon>Pseudomonadati</taxon>
        <taxon>Pseudomonadota</taxon>
        <taxon>Gammaproteobacteria</taxon>
        <taxon>Alteromonadales</taxon>
        <taxon>Alteromonadaceae</taxon>
        <taxon>Hydrocarboniclastica</taxon>
    </lineage>
</organism>
<dbReference type="EMBL" id="CP031093">
    <property type="protein sequence ID" value="QCF26940.1"/>
    <property type="molecule type" value="Genomic_DNA"/>
</dbReference>
<feature type="compositionally biased region" description="Polar residues" evidence="1">
    <location>
        <begin position="1"/>
        <end position="23"/>
    </location>
</feature>
<proteinExistence type="predicted"/>
<dbReference type="AlphaFoldDB" id="A0A4V1D8Z8"/>
<dbReference type="Proteomes" id="UP000298049">
    <property type="component" value="Chromosome"/>
</dbReference>
<accession>A0A4V1D8Z8</accession>
<evidence type="ECO:0000256" key="1">
    <source>
        <dbReference type="SAM" id="MobiDB-lite"/>
    </source>
</evidence>
<sequence length="82" mass="8980">MSDSDYNPSAFCSNDAQRSSSTDAPARPETAEGCASPEAMAEHQNVLGREGRRYSVGNHRGKARARLRYIESSNAQKGCRFL</sequence>
<dbReference type="RefSeq" id="WP_136549647.1">
    <property type="nucleotide sequence ID" value="NZ_CP031093.1"/>
</dbReference>
<dbReference type="KEGG" id="hmi:soil367_13910"/>
<feature type="region of interest" description="Disordered" evidence="1">
    <location>
        <begin position="1"/>
        <end position="40"/>
    </location>
</feature>
<evidence type="ECO:0000313" key="3">
    <source>
        <dbReference type="Proteomes" id="UP000298049"/>
    </source>
</evidence>
<name>A0A4V1D8Z8_9ALTE</name>
<keyword evidence="3" id="KW-1185">Reference proteome</keyword>
<evidence type="ECO:0000313" key="2">
    <source>
        <dbReference type="EMBL" id="QCF26940.1"/>
    </source>
</evidence>